<name>A0A2T3A7L9_9PEZI</name>
<proteinExistence type="predicted"/>
<reference evidence="1 2" key="1">
    <citation type="journal article" date="2018" name="Mycol. Prog.">
        <title>Coniella lustricola, a new species from submerged detritus.</title>
        <authorList>
            <person name="Raudabaugh D.B."/>
            <person name="Iturriaga T."/>
            <person name="Carver A."/>
            <person name="Mondo S."/>
            <person name="Pangilinan J."/>
            <person name="Lipzen A."/>
            <person name="He G."/>
            <person name="Amirebrahimi M."/>
            <person name="Grigoriev I.V."/>
            <person name="Miller A.N."/>
        </authorList>
    </citation>
    <scope>NUCLEOTIDE SEQUENCE [LARGE SCALE GENOMIC DNA]</scope>
    <source>
        <strain evidence="1 2">B22-T-1</strain>
    </source>
</reference>
<evidence type="ECO:0000313" key="1">
    <source>
        <dbReference type="EMBL" id="PSR84364.1"/>
    </source>
</evidence>
<accession>A0A2T3A7L9</accession>
<dbReference type="AlphaFoldDB" id="A0A2T3A7L9"/>
<dbReference type="Proteomes" id="UP000241462">
    <property type="component" value="Unassembled WGS sequence"/>
</dbReference>
<dbReference type="InParanoid" id="A0A2T3A7L9"/>
<sequence length="91" mass="9863">MDKVGSVLACLVPSVLQSDVQARNARLGCRSLSWDAVTVYQPCGQWRSTTATDTGLAIFGISSLWQLTAHVDIHPSTPIIDLSCVCQNEMQ</sequence>
<evidence type="ECO:0000313" key="2">
    <source>
        <dbReference type="Proteomes" id="UP000241462"/>
    </source>
</evidence>
<dbReference type="EMBL" id="KZ678444">
    <property type="protein sequence ID" value="PSR84364.1"/>
    <property type="molecule type" value="Genomic_DNA"/>
</dbReference>
<protein>
    <submittedName>
        <fullName evidence="1">Uncharacterized protein</fullName>
    </submittedName>
</protein>
<keyword evidence="2" id="KW-1185">Reference proteome</keyword>
<gene>
    <name evidence="1" type="ORF">BD289DRAFT_434227</name>
</gene>
<organism evidence="1 2">
    <name type="scientific">Coniella lustricola</name>
    <dbReference type="NCBI Taxonomy" id="2025994"/>
    <lineage>
        <taxon>Eukaryota</taxon>
        <taxon>Fungi</taxon>
        <taxon>Dikarya</taxon>
        <taxon>Ascomycota</taxon>
        <taxon>Pezizomycotina</taxon>
        <taxon>Sordariomycetes</taxon>
        <taxon>Sordariomycetidae</taxon>
        <taxon>Diaporthales</taxon>
        <taxon>Schizoparmaceae</taxon>
        <taxon>Coniella</taxon>
    </lineage>
</organism>